<gene>
    <name evidence="1" type="ORF">AVEN_203751_1</name>
</gene>
<dbReference type="Proteomes" id="UP000499080">
    <property type="component" value="Unassembled WGS sequence"/>
</dbReference>
<protein>
    <submittedName>
        <fullName evidence="1">Uncharacterized protein</fullName>
    </submittedName>
</protein>
<keyword evidence="2" id="KW-1185">Reference proteome</keyword>
<name>A0A4Y2GF99_ARAVE</name>
<accession>A0A4Y2GF99</accession>
<evidence type="ECO:0000313" key="2">
    <source>
        <dbReference type="Proteomes" id="UP000499080"/>
    </source>
</evidence>
<organism evidence="1 2">
    <name type="scientific">Araneus ventricosus</name>
    <name type="common">Orbweaver spider</name>
    <name type="synonym">Epeira ventricosa</name>
    <dbReference type="NCBI Taxonomy" id="182803"/>
    <lineage>
        <taxon>Eukaryota</taxon>
        <taxon>Metazoa</taxon>
        <taxon>Ecdysozoa</taxon>
        <taxon>Arthropoda</taxon>
        <taxon>Chelicerata</taxon>
        <taxon>Arachnida</taxon>
        <taxon>Araneae</taxon>
        <taxon>Araneomorphae</taxon>
        <taxon>Entelegynae</taxon>
        <taxon>Araneoidea</taxon>
        <taxon>Araneidae</taxon>
        <taxon>Araneus</taxon>
    </lineage>
</organism>
<sequence>MEVEFFAKANSESEVGILYCKHLTRWTFVVVHRENGGSQGSDGKYAVGMDGLFTCQHRVTKEKKNCLSICSPDGFLSQGK</sequence>
<dbReference type="OrthoDB" id="10367208at2759"/>
<dbReference type="AlphaFoldDB" id="A0A4Y2GF99"/>
<dbReference type="EMBL" id="BGPR01001335">
    <property type="protein sequence ID" value="GBM51405.1"/>
    <property type="molecule type" value="Genomic_DNA"/>
</dbReference>
<comment type="caution">
    <text evidence="1">The sequence shown here is derived from an EMBL/GenBank/DDBJ whole genome shotgun (WGS) entry which is preliminary data.</text>
</comment>
<reference evidence="1 2" key="1">
    <citation type="journal article" date="2019" name="Sci. Rep.">
        <title>Orb-weaving spider Araneus ventricosus genome elucidates the spidroin gene catalogue.</title>
        <authorList>
            <person name="Kono N."/>
            <person name="Nakamura H."/>
            <person name="Ohtoshi R."/>
            <person name="Moran D.A.P."/>
            <person name="Shinohara A."/>
            <person name="Yoshida Y."/>
            <person name="Fujiwara M."/>
            <person name="Mori M."/>
            <person name="Tomita M."/>
            <person name="Arakawa K."/>
        </authorList>
    </citation>
    <scope>NUCLEOTIDE SEQUENCE [LARGE SCALE GENOMIC DNA]</scope>
</reference>
<evidence type="ECO:0000313" key="1">
    <source>
        <dbReference type="EMBL" id="GBM51405.1"/>
    </source>
</evidence>
<proteinExistence type="predicted"/>